<evidence type="ECO:0000313" key="3">
    <source>
        <dbReference type="Proteomes" id="UP001642360"/>
    </source>
</evidence>
<accession>A0ABC8UJ03</accession>
<dbReference type="Proteomes" id="UP001642360">
    <property type="component" value="Unassembled WGS sequence"/>
</dbReference>
<name>A0ABC8UJ03_9AQUA</name>
<reference evidence="2 3" key="1">
    <citation type="submission" date="2024-02" db="EMBL/GenBank/DDBJ databases">
        <authorList>
            <person name="Vignale AGUSTIN F."/>
            <person name="Sosa J E."/>
            <person name="Modenutti C."/>
        </authorList>
    </citation>
    <scope>NUCLEOTIDE SEQUENCE [LARGE SCALE GENOMIC DNA]</scope>
</reference>
<evidence type="ECO:0000256" key="1">
    <source>
        <dbReference type="SAM" id="MobiDB-lite"/>
    </source>
</evidence>
<sequence length="67" mass="7912">MKRKREQDDIRKPDHPYSKAHRRSPEDSPGRMEKEQPTDTEELLLILINHLRGLLESAQIRPAEEPK</sequence>
<feature type="compositionally biased region" description="Basic and acidic residues" evidence="1">
    <location>
        <begin position="1"/>
        <end position="37"/>
    </location>
</feature>
<comment type="caution">
    <text evidence="2">The sequence shown here is derived from an EMBL/GenBank/DDBJ whole genome shotgun (WGS) entry which is preliminary data.</text>
</comment>
<keyword evidence="3" id="KW-1185">Reference proteome</keyword>
<dbReference type="EMBL" id="CAUOFW020007906">
    <property type="protein sequence ID" value="CAK9181010.1"/>
    <property type="molecule type" value="Genomic_DNA"/>
</dbReference>
<protein>
    <submittedName>
        <fullName evidence="2">Uncharacterized protein</fullName>
    </submittedName>
</protein>
<gene>
    <name evidence="2" type="ORF">ILEXP_LOCUS51045</name>
</gene>
<organism evidence="2 3">
    <name type="scientific">Ilex paraguariensis</name>
    <name type="common">yerba mate</name>
    <dbReference type="NCBI Taxonomy" id="185542"/>
    <lineage>
        <taxon>Eukaryota</taxon>
        <taxon>Viridiplantae</taxon>
        <taxon>Streptophyta</taxon>
        <taxon>Embryophyta</taxon>
        <taxon>Tracheophyta</taxon>
        <taxon>Spermatophyta</taxon>
        <taxon>Magnoliopsida</taxon>
        <taxon>eudicotyledons</taxon>
        <taxon>Gunneridae</taxon>
        <taxon>Pentapetalae</taxon>
        <taxon>asterids</taxon>
        <taxon>campanulids</taxon>
        <taxon>Aquifoliales</taxon>
        <taxon>Aquifoliaceae</taxon>
        <taxon>Ilex</taxon>
    </lineage>
</organism>
<dbReference type="AlphaFoldDB" id="A0ABC8UJ03"/>
<evidence type="ECO:0000313" key="2">
    <source>
        <dbReference type="EMBL" id="CAK9181010.1"/>
    </source>
</evidence>
<proteinExistence type="predicted"/>
<feature type="region of interest" description="Disordered" evidence="1">
    <location>
        <begin position="1"/>
        <end position="40"/>
    </location>
</feature>